<organism evidence="2 3">
    <name type="scientific">Daphnia sinensis</name>
    <dbReference type="NCBI Taxonomy" id="1820382"/>
    <lineage>
        <taxon>Eukaryota</taxon>
        <taxon>Metazoa</taxon>
        <taxon>Ecdysozoa</taxon>
        <taxon>Arthropoda</taxon>
        <taxon>Crustacea</taxon>
        <taxon>Branchiopoda</taxon>
        <taxon>Diplostraca</taxon>
        <taxon>Cladocera</taxon>
        <taxon>Anomopoda</taxon>
        <taxon>Daphniidae</taxon>
        <taxon>Daphnia</taxon>
        <taxon>Daphnia similis group</taxon>
    </lineage>
</organism>
<dbReference type="EMBL" id="WJBH02000230">
    <property type="protein sequence ID" value="KAI9549866.1"/>
    <property type="molecule type" value="Genomic_DNA"/>
</dbReference>
<evidence type="ECO:0000313" key="3">
    <source>
        <dbReference type="Proteomes" id="UP000820818"/>
    </source>
</evidence>
<dbReference type="Proteomes" id="UP000820818">
    <property type="component" value="Unassembled WGS sequence"/>
</dbReference>
<keyword evidence="3" id="KW-1185">Reference proteome</keyword>
<evidence type="ECO:0000256" key="1">
    <source>
        <dbReference type="SAM" id="MobiDB-lite"/>
    </source>
</evidence>
<sequence>MPENDVDTTPSPPHNENNLSDPILLPESPTIDPSPPTPFVDYPPSISTAPEANPTSPNIHLKDDVNTNALNSHVRHSKYPLRIQNDPSSLQRGHWITHVFDAVIAPRHSFCFKSSFTIL</sequence>
<feature type="compositionally biased region" description="Polar residues" evidence="1">
    <location>
        <begin position="45"/>
        <end position="58"/>
    </location>
</feature>
<reference evidence="2" key="1">
    <citation type="submission" date="2022-05" db="EMBL/GenBank/DDBJ databases">
        <title>A multi-omics perspective on studying reproductive biology in Daphnia sinensis.</title>
        <authorList>
            <person name="Jia J."/>
        </authorList>
    </citation>
    <scope>NUCLEOTIDE SEQUENCE</scope>
    <source>
        <strain evidence="2">WSL</strain>
    </source>
</reference>
<gene>
    <name evidence="2" type="ORF">GHT06_007585</name>
</gene>
<comment type="caution">
    <text evidence="2">The sequence shown here is derived from an EMBL/GenBank/DDBJ whole genome shotgun (WGS) entry which is preliminary data.</text>
</comment>
<protein>
    <submittedName>
        <fullName evidence="2">Uncharacterized protein</fullName>
    </submittedName>
</protein>
<dbReference type="AlphaFoldDB" id="A0AAD5KU51"/>
<feature type="region of interest" description="Disordered" evidence="1">
    <location>
        <begin position="1"/>
        <end position="62"/>
    </location>
</feature>
<name>A0AAD5KU51_9CRUS</name>
<proteinExistence type="predicted"/>
<evidence type="ECO:0000313" key="2">
    <source>
        <dbReference type="EMBL" id="KAI9549866.1"/>
    </source>
</evidence>
<accession>A0AAD5KU51</accession>